<sequence length="89" mass="10140">MPAAKTGRKSHKEEIYVSPTEAQRRQAAAVTLSSWELQAMRAVSGGESLPQVRLRFTKMLAGTAEGDEERRKKMEDLLREEQQPKENQR</sequence>
<feature type="compositionally biased region" description="Basic and acidic residues" evidence="1">
    <location>
        <begin position="68"/>
        <end position="89"/>
    </location>
</feature>
<evidence type="ECO:0000313" key="3">
    <source>
        <dbReference type="Proteomes" id="UP000275078"/>
    </source>
</evidence>
<dbReference type="EMBL" id="ML119650">
    <property type="protein sequence ID" value="RPA86254.1"/>
    <property type="molecule type" value="Genomic_DNA"/>
</dbReference>
<dbReference type="AlphaFoldDB" id="A0A3N4IX83"/>
<protein>
    <submittedName>
        <fullName evidence="2">Uncharacterized protein</fullName>
    </submittedName>
</protein>
<feature type="region of interest" description="Disordered" evidence="1">
    <location>
        <begin position="63"/>
        <end position="89"/>
    </location>
</feature>
<organism evidence="2 3">
    <name type="scientific">Ascobolus immersus RN42</name>
    <dbReference type="NCBI Taxonomy" id="1160509"/>
    <lineage>
        <taxon>Eukaryota</taxon>
        <taxon>Fungi</taxon>
        <taxon>Dikarya</taxon>
        <taxon>Ascomycota</taxon>
        <taxon>Pezizomycotina</taxon>
        <taxon>Pezizomycetes</taxon>
        <taxon>Pezizales</taxon>
        <taxon>Ascobolaceae</taxon>
        <taxon>Ascobolus</taxon>
    </lineage>
</organism>
<dbReference type="OrthoDB" id="5406332at2759"/>
<keyword evidence="3" id="KW-1185">Reference proteome</keyword>
<proteinExistence type="predicted"/>
<name>A0A3N4IX83_ASCIM</name>
<evidence type="ECO:0000313" key="2">
    <source>
        <dbReference type="EMBL" id="RPA86254.1"/>
    </source>
</evidence>
<dbReference type="Proteomes" id="UP000275078">
    <property type="component" value="Unassembled WGS sequence"/>
</dbReference>
<reference evidence="2 3" key="1">
    <citation type="journal article" date="2018" name="Nat. Ecol. Evol.">
        <title>Pezizomycetes genomes reveal the molecular basis of ectomycorrhizal truffle lifestyle.</title>
        <authorList>
            <person name="Murat C."/>
            <person name="Payen T."/>
            <person name="Noel B."/>
            <person name="Kuo A."/>
            <person name="Morin E."/>
            <person name="Chen J."/>
            <person name="Kohler A."/>
            <person name="Krizsan K."/>
            <person name="Balestrini R."/>
            <person name="Da Silva C."/>
            <person name="Montanini B."/>
            <person name="Hainaut M."/>
            <person name="Levati E."/>
            <person name="Barry K.W."/>
            <person name="Belfiori B."/>
            <person name="Cichocki N."/>
            <person name="Clum A."/>
            <person name="Dockter R.B."/>
            <person name="Fauchery L."/>
            <person name="Guy J."/>
            <person name="Iotti M."/>
            <person name="Le Tacon F."/>
            <person name="Lindquist E.A."/>
            <person name="Lipzen A."/>
            <person name="Malagnac F."/>
            <person name="Mello A."/>
            <person name="Molinier V."/>
            <person name="Miyauchi S."/>
            <person name="Poulain J."/>
            <person name="Riccioni C."/>
            <person name="Rubini A."/>
            <person name="Sitrit Y."/>
            <person name="Splivallo R."/>
            <person name="Traeger S."/>
            <person name="Wang M."/>
            <person name="Zifcakova L."/>
            <person name="Wipf D."/>
            <person name="Zambonelli A."/>
            <person name="Paolocci F."/>
            <person name="Nowrousian M."/>
            <person name="Ottonello S."/>
            <person name="Baldrian P."/>
            <person name="Spatafora J.W."/>
            <person name="Henrissat B."/>
            <person name="Nagy L.G."/>
            <person name="Aury J.M."/>
            <person name="Wincker P."/>
            <person name="Grigoriev I.V."/>
            <person name="Bonfante P."/>
            <person name="Martin F.M."/>
        </authorList>
    </citation>
    <scope>NUCLEOTIDE SEQUENCE [LARGE SCALE GENOMIC DNA]</scope>
    <source>
        <strain evidence="2 3">RN42</strain>
    </source>
</reference>
<accession>A0A3N4IX83</accession>
<gene>
    <name evidence="2" type="ORF">BJ508DRAFT_411435</name>
</gene>
<evidence type="ECO:0000256" key="1">
    <source>
        <dbReference type="SAM" id="MobiDB-lite"/>
    </source>
</evidence>